<feature type="region of interest" description="Disordered" evidence="1">
    <location>
        <begin position="1"/>
        <end position="40"/>
    </location>
</feature>
<dbReference type="InterPro" id="IPR043367">
    <property type="entry name" value="PLIP1/2/3"/>
</dbReference>
<feature type="domain" description="Fungal lipase-type" evidence="2">
    <location>
        <begin position="144"/>
        <end position="262"/>
    </location>
</feature>
<dbReference type="Proteomes" id="UP000009170">
    <property type="component" value="Unassembled WGS sequence"/>
</dbReference>
<dbReference type="AlphaFoldDB" id="A0A090M8U0"/>
<dbReference type="OrthoDB" id="438440at2759"/>
<dbReference type="GO" id="GO:0006629">
    <property type="term" value="P:lipid metabolic process"/>
    <property type="evidence" value="ECO:0007669"/>
    <property type="project" value="InterPro"/>
</dbReference>
<dbReference type="Pfam" id="PF01764">
    <property type="entry name" value="Lipase_3"/>
    <property type="match status" value="1"/>
</dbReference>
<dbReference type="PANTHER" id="PTHR46483">
    <property type="entry name" value="PHOSPHOLIPASE A1 PLIP2, CHLOROPLASTIC"/>
    <property type="match status" value="1"/>
</dbReference>
<keyword evidence="4" id="KW-1185">Reference proteome</keyword>
<organism evidence="3 4">
    <name type="scientific">Ostreococcus tauri</name>
    <name type="common">Marine green alga</name>
    <dbReference type="NCBI Taxonomy" id="70448"/>
    <lineage>
        <taxon>Eukaryota</taxon>
        <taxon>Viridiplantae</taxon>
        <taxon>Chlorophyta</taxon>
        <taxon>Mamiellophyceae</taxon>
        <taxon>Mamiellales</taxon>
        <taxon>Bathycoccaceae</taxon>
        <taxon>Ostreococcus</taxon>
    </lineage>
</organism>
<feature type="compositionally biased region" description="Low complexity" evidence="1">
    <location>
        <begin position="9"/>
        <end position="22"/>
    </location>
</feature>
<dbReference type="InterPro" id="IPR002921">
    <property type="entry name" value="Fungal_lipase-type"/>
</dbReference>
<evidence type="ECO:0000259" key="2">
    <source>
        <dbReference type="Pfam" id="PF01764"/>
    </source>
</evidence>
<reference evidence="4" key="1">
    <citation type="journal article" date="2006" name="Proc. Natl. Acad. Sci. U.S.A.">
        <title>Genome analysis of the smallest free-living eukaryote Ostreococcus tauri unveils many unique features.</title>
        <authorList>
            <person name="Derelle E."/>
            <person name="Ferraz C."/>
            <person name="Rombauts S."/>
            <person name="Rouze P."/>
            <person name="Worden A.Z."/>
            <person name="Robbens S."/>
            <person name="Partensky F."/>
            <person name="Degroeve S."/>
            <person name="Echeynie S."/>
            <person name="Cooke R."/>
            <person name="Saeys Y."/>
            <person name="Wuyts J."/>
            <person name="Jabbari K."/>
            <person name="Bowler C."/>
            <person name="Panaud O."/>
            <person name="Piegu B."/>
            <person name="Ball S.G."/>
            <person name="Ral J.-P."/>
            <person name="Bouget F.-Y."/>
            <person name="Piganeau G."/>
            <person name="De Baets B."/>
            <person name="Picard A."/>
            <person name="Delseny M."/>
            <person name="Demaille J."/>
            <person name="Van de Peer Y."/>
            <person name="Moreau H."/>
        </authorList>
    </citation>
    <scope>NUCLEOTIDE SEQUENCE [LARGE SCALE GENOMIC DNA]</scope>
    <source>
        <strain evidence="4">OTTH 0595 / CCAP 157/2 / RCC745</strain>
    </source>
</reference>
<dbReference type="GO" id="GO:0008970">
    <property type="term" value="F:phospholipase A1 activity"/>
    <property type="evidence" value="ECO:0007669"/>
    <property type="project" value="InterPro"/>
</dbReference>
<evidence type="ECO:0000313" key="3">
    <source>
        <dbReference type="EMBL" id="CEF98529.1"/>
    </source>
</evidence>
<dbReference type="SUPFAM" id="SSF53474">
    <property type="entry name" value="alpha/beta-Hydrolases"/>
    <property type="match status" value="1"/>
</dbReference>
<name>A0A090M8U0_OSTTA</name>
<dbReference type="EMBL" id="CAID01000006">
    <property type="protein sequence ID" value="CEF98529.1"/>
    <property type="molecule type" value="Genomic_DNA"/>
</dbReference>
<evidence type="ECO:0000256" key="1">
    <source>
        <dbReference type="SAM" id="MobiDB-lite"/>
    </source>
</evidence>
<proteinExistence type="predicted"/>
<comment type="caution">
    <text evidence="3">The sequence shown here is derived from an EMBL/GenBank/DDBJ whole genome shotgun (WGS) entry which is preliminary data.</text>
</comment>
<gene>
    <name evidence="3" type="ORF">OT_ostta06g04420</name>
</gene>
<dbReference type="RefSeq" id="XP_003080091.2">
    <property type="nucleotide sequence ID" value="XM_003080043.2"/>
</dbReference>
<protein>
    <submittedName>
        <fullName evidence="3">Lipase, class 3</fullName>
    </submittedName>
</protein>
<dbReference type="KEGG" id="ota:OT_ostta06g04420"/>
<evidence type="ECO:0000313" key="4">
    <source>
        <dbReference type="Proteomes" id="UP000009170"/>
    </source>
</evidence>
<dbReference type="InParanoid" id="A0A090M8U0"/>
<sequence length="380" mass="41863">MALARGRLAGASEGASVAGASTRGRRRRSRAMSSTWTPAASVARDAEATDALTLATRCARASNFVYRGDDLPTWFADDGATTRARGATGATAFAVADDAARNERFVVIRGAAWNQPDTDRNKLSWQIAKVWPQRLRRETPVVCHQGVLEMTDEFWDDLKPWLRGDDGFTGTFYFTGHSLGGSMAIVCAARARLELGLEESRVGPIHTFGAPPVLAYDRLASGRSASDEATIGMNEIMRLLGFEQGAAMVRQYVLANDVIPRMWLAADPVFSAATKTDFIGGLLDWRREIFGEGMFTKNRFLYESIGELYWLESANNDQGKPTLSRFFGDDVLTKLQMELEDITQSPMTAMRTLGDHNSQAYVDALQFLTIRRVLNPSSPI</sequence>
<dbReference type="InterPro" id="IPR029058">
    <property type="entry name" value="AB_hydrolase_fold"/>
</dbReference>
<reference evidence="3 4" key="2">
    <citation type="journal article" date="2014" name="BMC Genomics">
        <title>An improved genome of the model marine alga Ostreococcus tauri unfolds by assessing Illumina de novo assemblies.</title>
        <authorList>
            <person name="Blanc-Mathieu R."/>
            <person name="Verhelst B."/>
            <person name="Derelle E."/>
            <person name="Rombauts S."/>
            <person name="Bouget F.Y."/>
            <person name="Carre I."/>
            <person name="Chateau A."/>
            <person name="Eyre-Walker A."/>
            <person name="Grimsley N."/>
            <person name="Moreau H."/>
            <person name="Piegu B."/>
            <person name="Rivals E."/>
            <person name="Schackwitz W."/>
            <person name="Van de Peer Y."/>
            <person name="Piganeau G."/>
        </authorList>
    </citation>
    <scope>NUCLEOTIDE SEQUENCE [LARGE SCALE GENOMIC DNA]</scope>
    <source>
        <strain evidence="4">OTTH 0595 / CCAP 157/2 / RCC745</strain>
    </source>
</reference>
<dbReference type="Gene3D" id="3.40.50.1820">
    <property type="entry name" value="alpha/beta hydrolase"/>
    <property type="match status" value="1"/>
</dbReference>
<dbReference type="GeneID" id="9835323"/>
<dbReference type="PANTHER" id="PTHR46483:SF4">
    <property type="entry name" value="PHOSPHOLIPASE A1 PLIP2, CHLOROPLASTIC"/>
    <property type="match status" value="1"/>
</dbReference>
<accession>A0A090M8U0</accession>